<dbReference type="InterPro" id="IPR036882">
    <property type="entry name" value="Alba-like_dom_sf"/>
</dbReference>
<sequence length="116" mass="12315">MYIKRRILYIRKNPNLNAQGNIIITKGGIEMEVLKVSSKSNPNSVAGALAGVLREKGSAEIQAIGAGALNQAVKAVAIARGFVAPSGMDLICIPAFTDVEIDGEERTAIKLIVEPR</sequence>
<name>A0A1M6MAP1_9FIRM</name>
<proteinExistence type="predicted"/>
<dbReference type="GO" id="GO:0003676">
    <property type="term" value="F:nucleic acid binding"/>
    <property type="evidence" value="ECO:0007669"/>
    <property type="project" value="InterPro"/>
</dbReference>
<accession>A0A1M6MAP1</accession>
<reference evidence="2" key="1">
    <citation type="submission" date="2016-11" db="EMBL/GenBank/DDBJ databases">
        <authorList>
            <person name="Varghese N."/>
            <person name="Submissions S."/>
        </authorList>
    </citation>
    <scope>NUCLEOTIDE SEQUENCE [LARGE SCALE GENOMIC DNA]</scope>
    <source>
        <strain evidence="2">DSM 15518</strain>
    </source>
</reference>
<protein>
    <submittedName>
        <fullName evidence="1">Stage V sporulation protein S</fullName>
    </submittedName>
</protein>
<evidence type="ECO:0000313" key="2">
    <source>
        <dbReference type="Proteomes" id="UP000242497"/>
    </source>
</evidence>
<dbReference type="AlphaFoldDB" id="A0A1M6MAP1"/>
<dbReference type="PANTHER" id="PTHR35331">
    <property type="entry name" value="STAGE V SPORULATION PROTEIN S"/>
    <property type="match status" value="1"/>
</dbReference>
<dbReference type="InterPro" id="IPR007347">
    <property type="entry name" value="SpoVS"/>
</dbReference>
<dbReference type="EMBL" id="FRAE01000014">
    <property type="protein sequence ID" value="SHJ80548.1"/>
    <property type="molecule type" value="Genomic_DNA"/>
</dbReference>
<organism evidence="1 2">
    <name type="scientific">Tepidibacter formicigenes DSM 15518</name>
    <dbReference type="NCBI Taxonomy" id="1123349"/>
    <lineage>
        <taxon>Bacteria</taxon>
        <taxon>Bacillati</taxon>
        <taxon>Bacillota</taxon>
        <taxon>Clostridia</taxon>
        <taxon>Peptostreptococcales</taxon>
        <taxon>Peptostreptococcaceae</taxon>
        <taxon>Tepidibacter</taxon>
    </lineage>
</organism>
<dbReference type="STRING" id="1123349.SAMN02744037_00884"/>
<dbReference type="Proteomes" id="UP000242497">
    <property type="component" value="Unassembled WGS sequence"/>
</dbReference>
<dbReference type="PANTHER" id="PTHR35331:SF1">
    <property type="entry name" value="STAGE V SPORULATION PROTEIN S"/>
    <property type="match status" value="1"/>
</dbReference>
<dbReference type="FunFam" id="3.30.110.20:FF:000001">
    <property type="entry name" value="Stage V sporulation protein S"/>
    <property type="match status" value="1"/>
</dbReference>
<keyword evidence="2" id="KW-1185">Reference proteome</keyword>
<gene>
    <name evidence="1" type="ORF">SAMN02744037_00884</name>
</gene>
<dbReference type="Gene3D" id="3.30.110.20">
    <property type="entry name" value="Alba-like domain"/>
    <property type="match status" value="1"/>
</dbReference>
<evidence type="ECO:0000313" key="1">
    <source>
        <dbReference type="EMBL" id="SHJ80548.1"/>
    </source>
</evidence>
<dbReference type="Pfam" id="PF04232">
    <property type="entry name" value="SpoVS"/>
    <property type="match status" value="1"/>
</dbReference>